<reference evidence="1 2" key="1">
    <citation type="submission" date="2020-09" db="EMBL/GenBank/DDBJ databases">
        <title>Genome sequences of type strains of Chitinophaga qingshengii and Chitinophaga varians.</title>
        <authorList>
            <person name="Kittiwongwattana C."/>
        </authorList>
    </citation>
    <scope>NUCLEOTIDE SEQUENCE [LARGE SCALE GENOMIC DNA]</scope>
    <source>
        <strain evidence="1 2">JCM 30026</strain>
    </source>
</reference>
<dbReference type="Proteomes" id="UP000659124">
    <property type="component" value="Unassembled WGS sequence"/>
</dbReference>
<dbReference type="RefSeq" id="WP_188086804.1">
    <property type="nucleotide sequence ID" value="NZ_JACVFC010000001.1"/>
</dbReference>
<proteinExistence type="predicted"/>
<comment type="caution">
    <text evidence="1">The sequence shown here is derived from an EMBL/GenBank/DDBJ whole genome shotgun (WGS) entry which is preliminary data.</text>
</comment>
<dbReference type="EMBL" id="JACVFC010000001">
    <property type="protein sequence ID" value="MBC9929699.1"/>
    <property type="molecule type" value="Genomic_DNA"/>
</dbReference>
<organism evidence="1 2">
    <name type="scientific">Chitinophaga qingshengii</name>
    <dbReference type="NCBI Taxonomy" id="1569794"/>
    <lineage>
        <taxon>Bacteria</taxon>
        <taxon>Pseudomonadati</taxon>
        <taxon>Bacteroidota</taxon>
        <taxon>Chitinophagia</taxon>
        <taxon>Chitinophagales</taxon>
        <taxon>Chitinophagaceae</taxon>
        <taxon>Chitinophaga</taxon>
    </lineage>
</organism>
<accession>A0ABR7TJV1</accession>
<evidence type="ECO:0000313" key="2">
    <source>
        <dbReference type="Proteomes" id="UP000659124"/>
    </source>
</evidence>
<gene>
    <name evidence="1" type="ORF">ICL07_04880</name>
</gene>
<protein>
    <submittedName>
        <fullName evidence="1">Uncharacterized protein</fullName>
    </submittedName>
</protein>
<sequence length="220" mass="25272">MKKEILKLLSATLKERYKGLSSGHIFQPDKMQIIFENESSLEIRFDTLKAGIKEKGAFLISYSLTVNNTELYQIKQQTGTNTLEHPLLYFGKEMYILPESMSRHDRYIVCAKVPAEVVIFNIVADFDAFVLPLAAALCKDYALLLPYFDNKDFLLCLKDAYATAYIAAFLSNSEKWTTEQLPGLVDKYAEGPLMRFYDYRKSPDPEQDIAKKITVFFDKK</sequence>
<keyword evidence="2" id="KW-1185">Reference proteome</keyword>
<evidence type="ECO:0000313" key="1">
    <source>
        <dbReference type="EMBL" id="MBC9929699.1"/>
    </source>
</evidence>
<name>A0ABR7TJV1_9BACT</name>